<gene>
    <name evidence="1" type="ORF">FKV24_009380</name>
</gene>
<dbReference type="Proteomes" id="UP000320431">
    <property type="component" value="Unassembled WGS sequence"/>
</dbReference>
<reference evidence="1 2" key="1">
    <citation type="submission" date="2019-10" db="EMBL/GenBank/DDBJ databases">
        <title>Lysobacter alkalisoli sp. nov., isolated from saline-alkaline soil.</title>
        <authorList>
            <person name="Sun J.-Q."/>
        </authorList>
    </citation>
    <scope>NUCLEOTIDE SEQUENCE [LARGE SCALE GENOMIC DNA]</scope>
    <source>
        <strain evidence="1 2">KCTC 42381</strain>
    </source>
</reference>
<proteinExistence type="predicted"/>
<name>A0A508AU73_9GAMM</name>
<evidence type="ECO:0000313" key="2">
    <source>
        <dbReference type="Proteomes" id="UP000320431"/>
    </source>
</evidence>
<organism evidence="1 2">
    <name type="scientific">Marilutibacter maris</name>
    <dbReference type="NCBI Taxonomy" id="1605891"/>
    <lineage>
        <taxon>Bacteria</taxon>
        <taxon>Pseudomonadati</taxon>
        <taxon>Pseudomonadota</taxon>
        <taxon>Gammaproteobacteria</taxon>
        <taxon>Lysobacterales</taxon>
        <taxon>Lysobacteraceae</taxon>
        <taxon>Marilutibacter</taxon>
    </lineage>
</organism>
<dbReference type="RefSeq" id="WP_141482193.1">
    <property type="nucleotide sequence ID" value="NZ_VICD02000150.1"/>
</dbReference>
<protein>
    <submittedName>
        <fullName evidence="1">Uncharacterized protein</fullName>
    </submittedName>
</protein>
<evidence type="ECO:0000313" key="1">
    <source>
        <dbReference type="EMBL" id="KAB8189285.1"/>
    </source>
</evidence>
<dbReference type="EMBL" id="VICD02000150">
    <property type="protein sequence ID" value="KAB8189285.1"/>
    <property type="molecule type" value="Genomic_DNA"/>
</dbReference>
<sequence length="218" mass="23405">MFSRLIGWLFSRERGHYDGDDGGAGVEVGDADPALSADPAFRPARGWIRVGNGGIGDIEAAIVDYGGLTRAARPGIFSVELHPQGDGAVAVLFPDGFPAYDLANMTGWLGAPPQQPDVHDAVCWLESPGDGVRYRLEPELDNDRGDTLVGASADGRSVRVYLPETGVGEISQRREYVQEPELELSPRPVTIGLVLDTDTGFGNPDFLVESPLDQDWGE</sequence>
<comment type="caution">
    <text evidence="1">The sequence shown here is derived from an EMBL/GenBank/DDBJ whole genome shotgun (WGS) entry which is preliminary data.</text>
</comment>
<accession>A0A508AU73</accession>
<dbReference type="AlphaFoldDB" id="A0A508AU73"/>